<dbReference type="PANTHER" id="PTHR45717:SF11">
    <property type="entry name" value="PENTACOTRIPEPTIDE-REPEAT REGION OF PRORP DOMAIN-CONTAINING PROTEIN"/>
    <property type="match status" value="1"/>
</dbReference>
<gene>
    <name evidence="4" type="ORF">HPP92_025253</name>
</gene>
<dbReference type="PROSITE" id="PS51375">
    <property type="entry name" value="PPR"/>
    <property type="match status" value="2"/>
</dbReference>
<name>A0A835PIQ7_VANPL</name>
<dbReference type="NCBIfam" id="TIGR00756">
    <property type="entry name" value="PPR"/>
    <property type="match status" value="1"/>
</dbReference>
<evidence type="ECO:0000313" key="4">
    <source>
        <dbReference type="EMBL" id="KAG0453949.1"/>
    </source>
</evidence>
<dbReference type="AlphaFoldDB" id="A0A835PIQ7"/>
<evidence type="ECO:0000313" key="5">
    <source>
        <dbReference type="Proteomes" id="UP000639772"/>
    </source>
</evidence>
<evidence type="ECO:0000256" key="3">
    <source>
        <dbReference type="PROSITE-ProRule" id="PRU00708"/>
    </source>
</evidence>
<dbReference type="Pfam" id="PF13041">
    <property type="entry name" value="PPR_2"/>
    <property type="match status" value="2"/>
</dbReference>
<feature type="repeat" description="PPR" evidence="3">
    <location>
        <begin position="361"/>
        <end position="395"/>
    </location>
</feature>
<dbReference type="Gene3D" id="1.25.40.10">
    <property type="entry name" value="Tetratricopeptide repeat domain"/>
    <property type="match status" value="3"/>
</dbReference>
<dbReference type="GO" id="GO:0003729">
    <property type="term" value="F:mRNA binding"/>
    <property type="evidence" value="ECO:0007669"/>
    <property type="project" value="UniProtKB-ARBA"/>
</dbReference>
<feature type="repeat" description="PPR" evidence="3">
    <location>
        <begin position="187"/>
        <end position="221"/>
    </location>
</feature>
<evidence type="ECO:0000256" key="2">
    <source>
        <dbReference type="ARBA" id="ARBA00022737"/>
    </source>
</evidence>
<evidence type="ECO:0008006" key="6">
    <source>
        <dbReference type="Google" id="ProtNLM"/>
    </source>
</evidence>
<dbReference type="Proteomes" id="UP000639772">
    <property type="component" value="Unassembled WGS sequence"/>
</dbReference>
<comment type="caution">
    <text evidence="4">The sequence shown here is derived from an EMBL/GenBank/DDBJ whole genome shotgun (WGS) entry which is preliminary data.</text>
</comment>
<dbReference type="GO" id="GO:0005739">
    <property type="term" value="C:mitochondrion"/>
    <property type="evidence" value="ECO:0007669"/>
    <property type="project" value="TreeGrafter"/>
</dbReference>
<protein>
    <recommendedName>
        <fullName evidence="6">Pentatricopeptide repeat-containing protein</fullName>
    </recommendedName>
</protein>
<accession>A0A835PIQ7</accession>
<reference evidence="4 5" key="1">
    <citation type="journal article" date="2020" name="Nat. Food">
        <title>A phased Vanilla planifolia genome enables genetic improvement of flavour and production.</title>
        <authorList>
            <person name="Hasing T."/>
            <person name="Tang H."/>
            <person name="Brym M."/>
            <person name="Khazi F."/>
            <person name="Huang T."/>
            <person name="Chambers A.H."/>
        </authorList>
    </citation>
    <scope>NUCLEOTIDE SEQUENCE [LARGE SCALE GENOMIC DNA]</scope>
    <source>
        <tissue evidence="4">Leaf</tissue>
    </source>
</reference>
<comment type="similarity">
    <text evidence="1">Belongs to the PPR family. P subfamily.</text>
</comment>
<dbReference type="InterPro" id="IPR011990">
    <property type="entry name" value="TPR-like_helical_dom_sf"/>
</dbReference>
<sequence length="532" mass="61095">MPLRQFGKILLRSHAYIGRSYVFCSNLVSNLSSVDPPKALGAVEYEGPEAFGDSLSLRIERLPKGEPVISAFQSWMGDGFAVHRGGIFHAINRLRKLGMNRRALEVLEWIMRERPYKLKELDYAYLLEFTSKVHGISECESLFLRIPNEFQNELLYNNLVMACLDKGLIKISLDYMRRMRGLSLPISPYVYNRLIILHSSSGRRKRIPKFLRQMKADGLSPHISTYNILLKIEANEHDIYGLSRVFDAMKRANVEPNEITYGILAMAHAVARLYTVAETHVEAIEKAKTGKNWSTYDVLLILYGYLGKQHELERTWKLIVSLPHVRSKSFCFAIEAFGRIKCIDVAEAIWAEMKSMKQLKRTSQFNAMIAVYCRHGLIEKASEVYEEMQANCCKPNAIAYRHLALGCLKAGLVEEALKTLDLGNGKEVSFQVRKSTPWLETTLMLIEAFADIGDLHNAKKLFREFKETRYWRYTFVYNSLVRAHVKAKVCDPDLLKKMILAGARPDAETYSLLRLTKEFKNESERSLNRKRS</sequence>
<organism evidence="4 5">
    <name type="scientific">Vanilla planifolia</name>
    <name type="common">Vanilla</name>
    <dbReference type="NCBI Taxonomy" id="51239"/>
    <lineage>
        <taxon>Eukaryota</taxon>
        <taxon>Viridiplantae</taxon>
        <taxon>Streptophyta</taxon>
        <taxon>Embryophyta</taxon>
        <taxon>Tracheophyta</taxon>
        <taxon>Spermatophyta</taxon>
        <taxon>Magnoliopsida</taxon>
        <taxon>Liliopsida</taxon>
        <taxon>Asparagales</taxon>
        <taxon>Orchidaceae</taxon>
        <taxon>Vanilloideae</taxon>
        <taxon>Vanilleae</taxon>
        <taxon>Vanilla</taxon>
    </lineage>
</organism>
<keyword evidence="2" id="KW-0677">Repeat</keyword>
<proteinExistence type="inferred from homology"/>
<dbReference type="FunFam" id="1.25.40.10:FF:002174">
    <property type="entry name" value="Pentatricopeptide repeat-containing protein mitochondrial"/>
    <property type="match status" value="1"/>
</dbReference>
<dbReference type="FunFam" id="1.25.40.10:FF:000799">
    <property type="entry name" value="Pentatricopeptide repeat-containing protein At1g07590, mitochondrial"/>
    <property type="match status" value="1"/>
</dbReference>
<dbReference type="EMBL" id="JADCNM010000014">
    <property type="protein sequence ID" value="KAG0453949.1"/>
    <property type="molecule type" value="Genomic_DNA"/>
</dbReference>
<evidence type="ECO:0000256" key="1">
    <source>
        <dbReference type="ARBA" id="ARBA00007626"/>
    </source>
</evidence>
<dbReference type="PANTHER" id="PTHR45717">
    <property type="entry name" value="OS12G0527900 PROTEIN"/>
    <property type="match status" value="1"/>
</dbReference>
<dbReference type="InterPro" id="IPR002885">
    <property type="entry name" value="PPR_rpt"/>
</dbReference>
<dbReference type="OrthoDB" id="185373at2759"/>